<dbReference type="RefSeq" id="XP_040626288.1">
    <property type="nucleotide sequence ID" value="XM_040776955.1"/>
</dbReference>
<dbReference type="EMBL" id="JH795870">
    <property type="protein sequence ID" value="EJT99390.1"/>
    <property type="molecule type" value="Genomic_DNA"/>
</dbReference>
<evidence type="ECO:0000313" key="2">
    <source>
        <dbReference type="EMBL" id="EJT99390.1"/>
    </source>
</evidence>
<dbReference type="HOGENOM" id="CLU_1299669_0_0_1"/>
<evidence type="ECO:0000313" key="3">
    <source>
        <dbReference type="Proteomes" id="UP000030653"/>
    </source>
</evidence>
<dbReference type="OrthoDB" id="10466374at2759"/>
<evidence type="ECO:0000256" key="1">
    <source>
        <dbReference type="SAM" id="MobiDB-lite"/>
    </source>
</evidence>
<feature type="region of interest" description="Disordered" evidence="1">
    <location>
        <begin position="65"/>
        <end position="129"/>
    </location>
</feature>
<feature type="compositionally biased region" description="Low complexity" evidence="1">
    <location>
        <begin position="101"/>
        <end position="125"/>
    </location>
</feature>
<dbReference type="Proteomes" id="UP000030653">
    <property type="component" value="Unassembled WGS sequence"/>
</dbReference>
<dbReference type="GeneID" id="63692017"/>
<accession>M5FQW6</accession>
<feature type="region of interest" description="Disordered" evidence="1">
    <location>
        <begin position="1"/>
        <end position="51"/>
    </location>
</feature>
<reference evidence="2 3" key="1">
    <citation type="journal article" date="2012" name="Science">
        <title>The Paleozoic origin of enzymatic lignin decomposition reconstructed from 31 fungal genomes.</title>
        <authorList>
            <person name="Floudas D."/>
            <person name="Binder M."/>
            <person name="Riley R."/>
            <person name="Barry K."/>
            <person name="Blanchette R.A."/>
            <person name="Henrissat B."/>
            <person name="Martinez A.T."/>
            <person name="Otillar R."/>
            <person name="Spatafora J.W."/>
            <person name="Yadav J.S."/>
            <person name="Aerts A."/>
            <person name="Benoit I."/>
            <person name="Boyd A."/>
            <person name="Carlson A."/>
            <person name="Copeland A."/>
            <person name="Coutinho P.M."/>
            <person name="de Vries R.P."/>
            <person name="Ferreira P."/>
            <person name="Findley K."/>
            <person name="Foster B."/>
            <person name="Gaskell J."/>
            <person name="Glotzer D."/>
            <person name="Gorecki P."/>
            <person name="Heitman J."/>
            <person name="Hesse C."/>
            <person name="Hori C."/>
            <person name="Igarashi K."/>
            <person name="Jurgens J.A."/>
            <person name="Kallen N."/>
            <person name="Kersten P."/>
            <person name="Kohler A."/>
            <person name="Kuees U."/>
            <person name="Kumar T.K.A."/>
            <person name="Kuo A."/>
            <person name="LaButti K."/>
            <person name="Larrondo L.F."/>
            <person name="Lindquist E."/>
            <person name="Ling A."/>
            <person name="Lombard V."/>
            <person name="Lucas S."/>
            <person name="Lundell T."/>
            <person name="Martin R."/>
            <person name="McLaughlin D.J."/>
            <person name="Morgenstern I."/>
            <person name="Morin E."/>
            <person name="Murat C."/>
            <person name="Nagy L.G."/>
            <person name="Nolan M."/>
            <person name="Ohm R.A."/>
            <person name="Patyshakuliyeva A."/>
            <person name="Rokas A."/>
            <person name="Ruiz-Duenas F.J."/>
            <person name="Sabat G."/>
            <person name="Salamov A."/>
            <person name="Samejima M."/>
            <person name="Schmutz J."/>
            <person name="Slot J.C."/>
            <person name="St John F."/>
            <person name="Stenlid J."/>
            <person name="Sun H."/>
            <person name="Sun S."/>
            <person name="Syed K."/>
            <person name="Tsang A."/>
            <person name="Wiebenga A."/>
            <person name="Young D."/>
            <person name="Pisabarro A."/>
            <person name="Eastwood D.C."/>
            <person name="Martin F."/>
            <person name="Cullen D."/>
            <person name="Grigoriev I.V."/>
            <person name="Hibbett D.S."/>
        </authorList>
    </citation>
    <scope>NUCLEOTIDE SEQUENCE [LARGE SCALE GENOMIC DNA]</scope>
    <source>
        <strain evidence="2 3">DJM-731 SS1</strain>
    </source>
</reference>
<keyword evidence="3" id="KW-1185">Reference proteome</keyword>
<dbReference type="AlphaFoldDB" id="M5FQW6"/>
<organism evidence="2 3">
    <name type="scientific">Dacryopinax primogenitus (strain DJM 731)</name>
    <name type="common">Brown rot fungus</name>
    <dbReference type="NCBI Taxonomy" id="1858805"/>
    <lineage>
        <taxon>Eukaryota</taxon>
        <taxon>Fungi</taxon>
        <taxon>Dikarya</taxon>
        <taxon>Basidiomycota</taxon>
        <taxon>Agaricomycotina</taxon>
        <taxon>Dacrymycetes</taxon>
        <taxon>Dacrymycetales</taxon>
        <taxon>Dacrymycetaceae</taxon>
        <taxon>Dacryopinax</taxon>
    </lineage>
</organism>
<sequence>MASAATACPSSPVTHPSPGRPLSGHGLPNTINTRSVSKPVATSQLNSSALPATSTTSSAFSLASLPVHQHPGSPSPATIAPVAVAPPTSQPQSVPLPTPPATSLNSTPSSASESTQASPSPASTPYVPPYPPHLYRSRTQRIMIDPTDPVRRYQPNQRVQLKLSNGTWIAATITDISRASPSAATQTYTVEYVAGGRRECTSVGPSYLRPVS</sequence>
<feature type="compositionally biased region" description="Polar residues" evidence="1">
    <location>
        <begin position="29"/>
        <end position="46"/>
    </location>
</feature>
<feature type="compositionally biased region" description="Low complexity" evidence="1">
    <location>
        <begin position="75"/>
        <end position="87"/>
    </location>
</feature>
<proteinExistence type="predicted"/>
<protein>
    <submittedName>
        <fullName evidence="2">Uncharacterized protein</fullName>
    </submittedName>
</protein>
<name>M5FQW6_DACPD</name>
<gene>
    <name evidence="2" type="ORF">DACRYDRAFT_90482</name>
</gene>